<protein>
    <submittedName>
        <fullName evidence="2">Variable surface protein</fullName>
    </submittedName>
</protein>
<name>A0A1Y1JKP4_PLAGO</name>
<dbReference type="GeneID" id="39748757"/>
<dbReference type="Proteomes" id="UP000195521">
    <property type="component" value="Unassembled WGS sequence"/>
</dbReference>
<organism evidence="2 3">
    <name type="scientific">Plasmodium gonderi</name>
    <dbReference type="NCBI Taxonomy" id="77519"/>
    <lineage>
        <taxon>Eukaryota</taxon>
        <taxon>Sar</taxon>
        <taxon>Alveolata</taxon>
        <taxon>Apicomplexa</taxon>
        <taxon>Aconoidasida</taxon>
        <taxon>Haemosporida</taxon>
        <taxon>Plasmodiidae</taxon>
        <taxon>Plasmodium</taxon>
        <taxon>Plasmodium (Plasmodium)</taxon>
    </lineage>
</organism>
<dbReference type="AlphaFoldDB" id="A0A1Y1JKP4"/>
<proteinExistence type="predicted"/>
<evidence type="ECO:0000313" key="3">
    <source>
        <dbReference type="Proteomes" id="UP000195521"/>
    </source>
</evidence>
<keyword evidence="3" id="KW-1185">Reference proteome</keyword>
<reference evidence="3" key="1">
    <citation type="submission" date="2017-04" db="EMBL/GenBank/DDBJ databases">
        <title>Plasmodium gonderi genome.</title>
        <authorList>
            <person name="Arisue N."/>
            <person name="Honma H."/>
            <person name="Kawai S."/>
            <person name="Tougan T."/>
            <person name="Tanabe K."/>
            <person name="Horii T."/>
        </authorList>
    </citation>
    <scope>NUCLEOTIDE SEQUENCE [LARGE SCALE GENOMIC DNA]</scope>
    <source>
        <strain evidence="3">ATCC 30045</strain>
    </source>
</reference>
<keyword evidence="1" id="KW-1133">Transmembrane helix</keyword>
<evidence type="ECO:0000313" key="2">
    <source>
        <dbReference type="EMBL" id="GAW82025.1"/>
    </source>
</evidence>
<keyword evidence="1" id="KW-0472">Membrane</keyword>
<dbReference type="RefSeq" id="XP_028544614.1">
    <property type="nucleotide sequence ID" value="XM_028688813.1"/>
</dbReference>
<dbReference type="EMBL" id="BDQF01000013">
    <property type="protein sequence ID" value="GAW82025.1"/>
    <property type="molecule type" value="Genomic_DNA"/>
</dbReference>
<comment type="caution">
    <text evidence="2">The sequence shown here is derived from an EMBL/GenBank/DDBJ whole genome shotgun (WGS) entry which is preliminary data.</text>
</comment>
<feature type="transmembrane region" description="Helical" evidence="1">
    <location>
        <begin position="241"/>
        <end position="263"/>
    </location>
</feature>
<dbReference type="OrthoDB" id="10329468at2759"/>
<sequence>MEEDVVCLNYYNFKLLSSHFPEYKKFMEGDVIENYATHNSISNEIKNKRQNLKYFKVIENICDKLVAYLFKIHDELGNASRIKEGLIYLYYWMYKNYQKTGKDSNYIKEIYNELIKEYYETGIGKLFKPTPDINIFDELWIKPEDISDWFTKFKDIEKCTLMSLSEEHTCKCVHECYRTYIEKINTCKNYVKPNSCNILENIRTLYSNINKIIDKCINVNCKKSPINNEFNSLSPPPRTNMAALIIIPTLIILIIPLLSSILYKFIPYNSCLRYGIKKIINMWNNAKNVWIFMETSEKFNNISWNTKYNVLYNSISS</sequence>
<accession>A0A1Y1JKP4</accession>
<gene>
    <name evidence="2" type="ORF">PGO_120170</name>
</gene>
<evidence type="ECO:0000256" key="1">
    <source>
        <dbReference type="SAM" id="Phobius"/>
    </source>
</evidence>
<keyword evidence="1" id="KW-0812">Transmembrane</keyword>